<dbReference type="FunFam" id="1.10.10.10:FF:000027">
    <property type="entry name" value="Heat shock transcription factor 1"/>
    <property type="match status" value="1"/>
</dbReference>
<evidence type="ECO:0000256" key="3">
    <source>
        <dbReference type="ARBA" id="ARBA00023125"/>
    </source>
</evidence>
<feature type="region of interest" description="Disordered" evidence="9">
    <location>
        <begin position="215"/>
        <end position="245"/>
    </location>
</feature>
<gene>
    <name evidence="11" type="ORF">CORT_0D05240</name>
</gene>
<evidence type="ECO:0000256" key="8">
    <source>
        <dbReference type="RuleBase" id="RU004020"/>
    </source>
</evidence>
<feature type="domain" description="HSF-type DNA-binding" evidence="10">
    <location>
        <begin position="134"/>
        <end position="158"/>
    </location>
</feature>
<evidence type="ECO:0000313" key="12">
    <source>
        <dbReference type="Proteomes" id="UP000005018"/>
    </source>
</evidence>
<feature type="compositionally biased region" description="Polar residues" evidence="9">
    <location>
        <begin position="294"/>
        <end position="310"/>
    </location>
</feature>
<dbReference type="SMART" id="SM00415">
    <property type="entry name" value="HSF"/>
    <property type="match status" value="1"/>
</dbReference>
<keyword evidence="2" id="KW-0805">Transcription regulation</keyword>
<dbReference type="Gene3D" id="1.10.10.10">
    <property type="entry name" value="Winged helix-like DNA-binding domain superfamily/Winged helix DNA-binding domain"/>
    <property type="match status" value="1"/>
</dbReference>
<evidence type="ECO:0000256" key="7">
    <source>
        <dbReference type="ARBA" id="ARBA00084017"/>
    </source>
</evidence>
<feature type="region of interest" description="Disordered" evidence="9">
    <location>
        <begin position="293"/>
        <end position="314"/>
    </location>
</feature>
<dbReference type="InterPro" id="IPR036390">
    <property type="entry name" value="WH_DNA-bd_sf"/>
</dbReference>
<comment type="subcellular location">
    <subcellularLocation>
        <location evidence="1">Nucleus</location>
    </subcellularLocation>
</comment>
<evidence type="ECO:0000256" key="6">
    <source>
        <dbReference type="ARBA" id="ARBA00068818"/>
    </source>
</evidence>
<keyword evidence="3" id="KW-0238">DNA-binding</keyword>
<dbReference type="OrthoDB" id="60033at2759"/>
<dbReference type="AlphaFoldDB" id="H8X6B5"/>
<dbReference type="PANTHER" id="PTHR10015">
    <property type="entry name" value="HEAT SHOCK TRANSCRIPTION FACTOR"/>
    <property type="match status" value="1"/>
</dbReference>
<dbReference type="Pfam" id="PF00447">
    <property type="entry name" value="HSF_DNA-bind"/>
    <property type="match status" value="1"/>
</dbReference>
<dbReference type="RefSeq" id="XP_003869498.1">
    <property type="nucleotide sequence ID" value="XM_003869449.1"/>
</dbReference>
<feature type="compositionally biased region" description="Polar residues" evidence="9">
    <location>
        <begin position="233"/>
        <end position="245"/>
    </location>
</feature>
<dbReference type="GO" id="GO:0043565">
    <property type="term" value="F:sequence-specific DNA binding"/>
    <property type="evidence" value="ECO:0007669"/>
    <property type="project" value="InterPro"/>
</dbReference>
<keyword evidence="4" id="KW-0804">Transcription</keyword>
<evidence type="ECO:0000259" key="10">
    <source>
        <dbReference type="PROSITE" id="PS00434"/>
    </source>
</evidence>
<name>H8X6B5_CANO9</name>
<dbReference type="InterPro" id="IPR036388">
    <property type="entry name" value="WH-like_DNA-bd_sf"/>
</dbReference>
<dbReference type="PROSITE" id="PS00434">
    <property type="entry name" value="HSF_DOMAIN"/>
    <property type="match status" value="1"/>
</dbReference>
<accession>H8X6B5</accession>
<dbReference type="GO" id="GO:0003700">
    <property type="term" value="F:DNA-binding transcription factor activity"/>
    <property type="evidence" value="ECO:0007669"/>
    <property type="project" value="InterPro"/>
</dbReference>
<dbReference type="SUPFAM" id="SSF46785">
    <property type="entry name" value="Winged helix' DNA-binding domain"/>
    <property type="match status" value="1"/>
</dbReference>
<keyword evidence="12" id="KW-1185">Reference proteome</keyword>
<evidence type="ECO:0000313" key="11">
    <source>
        <dbReference type="EMBL" id="CCG23363.1"/>
    </source>
</evidence>
<comment type="similarity">
    <text evidence="8">Belongs to the HSF family.</text>
</comment>
<evidence type="ECO:0000256" key="4">
    <source>
        <dbReference type="ARBA" id="ARBA00023163"/>
    </source>
</evidence>
<evidence type="ECO:0000256" key="2">
    <source>
        <dbReference type="ARBA" id="ARBA00023015"/>
    </source>
</evidence>
<dbReference type="PANTHER" id="PTHR10015:SF396">
    <property type="entry name" value="FLOCCULATION SUPPRESSION PROTEIN"/>
    <property type="match status" value="1"/>
</dbReference>
<proteinExistence type="inferred from homology"/>
<dbReference type="PRINTS" id="PR00056">
    <property type="entry name" value="HSFDOMAIN"/>
</dbReference>
<sequence>MSKVLHLNTPVSSESTVLSTWSSTSSISTLSSVSASSTVVLPQKPSLETGPIMLRTGSSNDVLGNSHFEREQRIAELVLNNPDIASTASGKPQIVFIHKLYDMLSNDSISNLIRWAPDLTSFYVFPGEKFCKVLAQYFKHTNVSSFIRQLNMYGFHKVSDNNSSAPSSESKNNSRWEFRHSQNQFKKGDIESLKYIKRRSSKTVNVQKEVVDLKSIPHPGEFSSRHPEHEHSPFNTHYSTPSPSQAPRNGYSMFPYQMPQTPQFSLDVPVSQPSLQIQTQQIDRLVPKLKSPLTPIQPTTSLQNLNQRGPDSTLPLPQALQGRPQDYVHQRPPISTQYSFEGKAAAEATNSMSTEMEYWKRKHCEISADFDTLVGIVERGTNINVEYQKFKESMLTRRSLHHQSTSSIAAPQADKASSLSTYYPQYKPKFNPPTTKQRAESKSYSPLSTTMAQREQYLHKHQQVSVDMRIPPLMVPQTQRTNSLPGELREETGKLSPAITRTLVGKRNSDSLISAPKLPSVNELTMNLPVFNPNMNFKRKRSQ</sequence>
<dbReference type="GeneID" id="14540463"/>
<dbReference type="EMBL" id="HE681722">
    <property type="protein sequence ID" value="CCG23363.1"/>
    <property type="molecule type" value="Genomic_DNA"/>
</dbReference>
<dbReference type="Proteomes" id="UP000005018">
    <property type="component" value="Chromosome 4"/>
</dbReference>
<dbReference type="HOGENOM" id="CLU_501515_0_0_1"/>
<dbReference type="eggNOG" id="KOG0627">
    <property type="taxonomic scope" value="Eukaryota"/>
</dbReference>
<keyword evidence="5" id="KW-0539">Nucleus</keyword>
<reference evidence="11 12" key="1">
    <citation type="journal article" date="2012" name="PLoS ONE">
        <title>Sequence and analysis of the genome of the pathogenic yeast Candida orthopsilosis.</title>
        <authorList>
            <person name="Riccombeni A."/>
            <person name="Vidanes G."/>
            <person name="Proux-Wera E."/>
            <person name="Wolfe K.H."/>
            <person name="Butler G."/>
        </authorList>
    </citation>
    <scope>NUCLEOTIDE SEQUENCE [LARGE SCALE GENOMIC DNA]</scope>
    <source>
        <strain evidence="11 12">Co 90-125</strain>
    </source>
</reference>
<dbReference type="KEGG" id="cot:CORT_0D05240"/>
<evidence type="ECO:0000256" key="1">
    <source>
        <dbReference type="ARBA" id="ARBA00004123"/>
    </source>
</evidence>
<dbReference type="GO" id="GO:0005634">
    <property type="term" value="C:nucleus"/>
    <property type="evidence" value="ECO:0007669"/>
    <property type="project" value="UniProtKB-SubCell"/>
</dbReference>
<evidence type="ECO:0000256" key="5">
    <source>
        <dbReference type="ARBA" id="ARBA00023242"/>
    </source>
</evidence>
<dbReference type="InterPro" id="IPR000232">
    <property type="entry name" value="HSF_DNA-bd"/>
</dbReference>
<organism evidence="11 12">
    <name type="scientific">Candida orthopsilosis (strain 90-125)</name>
    <name type="common">Yeast</name>
    <dbReference type="NCBI Taxonomy" id="1136231"/>
    <lineage>
        <taxon>Eukaryota</taxon>
        <taxon>Fungi</taxon>
        <taxon>Dikarya</taxon>
        <taxon>Ascomycota</taxon>
        <taxon>Saccharomycotina</taxon>
        <taxon>Pichiomycetes</taxon>
        <taxon>Debaryomycetaceae</taxon>
        <taxon>Candida/Lodderomyces clade</taxon>
        <taxon>Candida</taxon>
    </lineage>
</organism>
<evidence type="ECO:0000256" key="9">
    <source>
        <dbReference type="SAM" id="MobiDB-lite"/>
    </source>
</evidence>
<protein>
    <recommendedName>
        <fullName evidence="6">Heat shock transcription factor</fullName>
    </recommendedName>
    <alternativeName>
        <fullName evidence="7">Heat shock factor protein</fullName>
    </alternativeName>
</protein>
<feature type="compositionally biased region" description="Basic and acidic residues" evidence="9">
    <location>
        <begin position="223"/>
        <end position="232"/>
    </location>
</feature>